<dbReference type="AlphaFoldDB" id="A0A7J7IHR4"/>
<protein>
    <submittedName>
        <fullName evidence="1">Uncharacterized protein</fullName>
    </submittedName>
</protein>
<dbReference type="GO" id="GO:0004386">
    <property type="term" value="F:helicase activity"/>
    <property type="evidence" value="ECO:0007669"/>
    <property type="project" value="TreeGrafter"/>
</dbReference>
<accession>A0A7J7IHR4</accession>
<dbReference type="Proteomes" id="UP000530660">
    <property type="component" value="Unassembled WGS sequence"/>
</dbReference>
<dbReference type="Gene3D" id="3.40.50.300">
    <property type="entry name" value="P-loop containing nucleotide triphosphate hydrolases"/>
    <property type="match status" value="1"/>
</dbReference>
<dbReference type="SUPFAM" id="SSF52540">
    <property type="entry name" value="P-loop containing nucleoside triphosphate hydrolases"/>
    <property type="match status" value="1"/>
</dbReference>
<proteinExistence type="predicted"/>
<reference evidence="1 2" key="1">
    <citation type="journal article" date="2020" name="J. Phycol.">
        <title>Comparative genome analysis reveals Cyanidiococcus gen. nov., a new extremophilic red algal genus sister to Cyanidioschyzon (Cyanidioschyzonaceae, Rhodophyta).</title>
        <authorList>
            <person name="Liu S.-L."/>
            <person name="Chiang Y.-R."/>
            <person name="Yoon H.S."/>
            <person name="Fu H.-Y."/>
        </authorList>
    </citation>
    <scope>NUCLEOTIDE SEQUENCE [LARGE SCALE GENOMIC DNA]</scope>
    <source>
        <strain evidence="1 2">THAL066</strain>
    </source>
</reference>
<dbReference type="GO" id="GO:0003723">
    <property type="term" value="F:RNA binding"/>
    <property type="evidence" value="ECO:0007669"/>
    <property type="project" value="TreeGrafter"/>
</dbReference>
<dbReference type="PANTHER" id="PTHR18934">
    <property type="entry name" value="ATP-DEPENDENT RNA HELICASE"/>
    <property type="match status" value="1"/>
</dbReference>
<dbReference type="EMBL" id="VWRR01000012">
    <property type="protein sequence ID" value="KAF6001861.1"/>
    <property type="molecule type" value="Genomic_DNA"/>
</dbReference>
<evidence type="ECO:0000313" key="2">
    <source>
        <dbReference type="Proteomes" id="UP000530660"/>
    </source>
</evidence>
<name>A0A7J7IHR4_9RHOD</name>
<dbReference type="PANTHER" id="PTHR18934:SF203">
    <property type="entry name" value="ATP-DEPENDENT RNA HELICASE A"/>
    <property type="match status" value="1"/>
</dbReference>
<keyword evidence="2" id="KW-1185">Reference proteome</keyword>
<dbReference type="InterPro" id="IPR027417">
    <property type="entry name" value="P-loop_NTPase"/>
</dbReference>
<organism evidence="1 2">
    <name type="scientific">Cyanidiococcus yangmingshanensis</name>
    <dbReference type="NCBI Taxonomy" id="2690220"/>
    <lineage>
        <taxon>Eukaryota</taxon>
        <taxon>Rhodophyta</taxon>
        <taxon>Bangiophyceae</taxon>
        <taxon>Cyanidiales</taxon>
        <taxon>Cyanidiaceae</taxon>
        <taxon>Cyanidiococcus</taxon>
    </lineage>
</organism>
<gene>
    <name evidence="1" type="ORF">F1559_000399</name>
</gene>
<comment type="caution">
    <text evidence="1">The sequence shown here is derived from an EMBL/GenBank/DDBJ whole genome shotgun (WGS) entry which is preliminary data.</text>
</comment>
<sequence length="458" mass="51010">MAVMSRAQSERLLLANYNYVLDAAYMWIRELLDLMGSVTDRLEKPDDAAIPLALRRRNLEPRRTITEDTGNDNRPMSIDAMVAWVKRERECLQATFGEAFSWTNVVPATLAEPLSSLSKGCRQGFHIQLNVAALDGDSRGLENSHGPWSARRLCGLFYGFPETLPILWLEGWPATLPLRYLRRCWLRALHQTVEEAMQRAKTTLRGQPDAVLAPALHTWLLERRRQASLSRTTPLVALRSHRERASSNTKNGAVTIVEQQRSGAWLEGPADVALDESNVALDQMLQRHERARIQALHQQPPKPWLLLPARRSQQALLSALESSSDPLLIQAETGSGKTTQCPAMILEHALLQGRASRTFILVTQPRRIAAIAVAQRVAQERGESCSTHFIGRKVSRRLNCRCCVNRISVAETRAGRLPGTPAGATLSSNSSPLLHHWNCATNASAGPTAEERVPSDYR</sequence>
<evidence type="ECO:0000313" key="1">
    <source>
        <dbReference type="EMBL" id="KAF6001861.1"/>
    </source>
</evidence>